<proteinExistence type="predicted"/>
<dbReference type="PANTHER" id="PTHR44051:SF8">
    <property type="entry name" value="GLUTATHIONE S-TRANSFERASE GSTA"/>
    <property type="match status" value="1"/>
</dbReference>
<dbReference type="AlphaFoldDB" id="A0A0B8ZR55"/>
<dbReference type="Pfam" id="PF13410">
    <property type="entry name" value="GST_C_2"/>
    <property type="match status" value="1"/>
</dbReference>
<evidence type="ECO:0000259" key="1">
    <source>
        <dbReference type="PROSITE" id="PS50404"/>
    </source>
</evidence>
<dbReference type="Gene3D" id="3.40.30.10">
    <property type="entry name" value="Glutaredoxin"/>
    <property type="match status" value="1"/>
</dbReference>
<evidence type="ECO:0000313" key="4">
    <source>
        <dbReference type="Proteomes" id="UP000031338"/>
    </source>
</evidence>
<dbReference type="SFLD" id="SFLDS00019">
    <property type="entry name" value="Glutathione_Transferase_(cytos"/>
    <property type="match status" value="1"/>
</dbReference>
<dbReference type="EMBL" id="JRVC01000003">
    <property type="protein sequence ID" value="KHS48672.1"/>
    <property type="molecule type" value="Genomic_DNA"/>
</dbReference>
<dbReference type="PATRIC" id="fig|48936.3.peg.764"/>
<dbReference type="SUPFAM" id="SSF52833">
    <property type="entry name" value="Thioredoxin-like"/>
    <property type="match status" value="1"/>
</dbReference>
<name>A0A0B8ZR55_9SPHN</name>
<protein>
    <submittedName>
        <fullName evidence="3">Glutathione S-transferase-like protein</fullName>
    </submittedName>
</protein>
<dbReference type="Gene3D" id="1.20.1050.10">
    <property type="match status" value="1"/>
</dbReference>
<dbReference type="CDD" id="cd00570">
    <property type="entry name" value="GST_N_family"/>
    <property type="match status" value="1"/>
</dbReference>
<dbReference type="InterPro" id="IPR036282">
    <property type="entry name" value="Glutathione-S-Trfase_C_sf"/>
</dbReference>
<dbReference type="SUPFAM" id="SSF47616">
    <property type="entry name" value="GST C-terminal domain-like"/>
    <property type="match status" value="1"/>
</dbReference>
<reference evidence="3 4" key="1">
    <citation type="submission" date="2014-10" db="EMBL/GenBank/DDBJ databases">
        <title>Draft genome sequence of Novosphingobium subterraneum DSM 12447.</title>
        <authorList>
            <person name="Gan H.M."/>
            <person name="Gan H.Y."/>
            <person name="Savka M.A."/>
        </authorList>
    </citation>
    <scope>NUCLEOTIDE SEQUENCE [LARGE SCALE GENOMIC DNA]</scope>
    <source>
        <strain evidence="3 4">DSM 12447</strain>
    </source>
</reference>
<dbReference type="PANTHER" id="PTHR44051">
    <property type="entry name" value="GLUTATHIONE S-TRANSFERASE-RELATED"/>
    <property type="match status" value="1"/>
</dbReference>
<accession>A0A0B8ZR55</accession>
<dbReference type="InterPro" id="IPR040079">
    <property type="entry name" value="Glutathione_S-Trfase"/>
</dbReference>
<comment type="caution">
    <text evidence="3">The sequence shown here is derived from an EMBL/GenBank/DDBJ whole genome shotgun (WGS) entry which is preliminary data.</text>
</comment>
<dbReference type="InterPro" id="IPR036249">
    <property type="entry name" value="Thioredoxin-like_sf"/>
</dbReference>
<feature type="domain" description="GST N-terminal" evidence="1">
    <location>
        <begin position="1"/>
        <end position="77"/>
    </location>
</feature>
<gene>
    <name evidence="3" type="ORF">NJ75_00754</name>
</gene>
<dbReference type="RefSeq" id="WP_039331598.1">
    <property type="nucleotide sequence ID" value="NZ_JRVC01000003.1"/>
</dbReference>
<evidence type="ECO:0000313" key="3">
    <source>
        <dbReference type="EMBL" id="KHS48672.1"/>
    </source>
</evidence>
<dbReference type="InterPro" id="IPR010987">
    <property type="entry name" value="Glutathione-S-Trfase_C-like"/>
</dbReference>
<dbReference type="STRING" id="48936.NJ75_00754"/>
<dbReference type="Proteomes" id="UP000031338">
    <property type="component" value="Unassembled WGS sequence"/>
</dbReference>
<dbReference type="CDD" id="cd00299">
    <property type="entry name" value="GST_C_family"/>
    <property type="match status" value="1"/>
</dbReference>
<sequence length="215" mass="23105">MKLYGAMLSPFVRKVAVVLTEKGISFDLARGGPGSSDPEFLACSPLGKIPAIDDDGFQLADSTAIAVYLDAQYPEPRLIPDEARLRGKAVFWDEFADTVLGASGLKILFNRLVGPKLIKTGGDEAIALQGEAELPRWLDWLETAVPDEGWLLGESFSLGDIAVASMFRTLAYVGHGVDAAARPKTAAWYARVAARPAWAAVAAQEEPIAQRIMAM</sequence>
<evidence type="ECO:0000259" key="2">
    <source>
        <dbReference type="PROSITE" id="PS50405"/>
    </source>
</evidence>
<organism evidence="3 4">
    <name type="scientific">Novosphingobium subterraneum</name>
    <dbReference type="NCBI Taxonomy" id="48936"/>
    <lineage>
        <taxon>Bacteria</taxon>
        <taxon>Pseudomonadati</taxon>
        <taxon>Pseudomonadota</taxon>
        <taxon>Alphaproteobacteria</taxon>
        <taxon>Sphingomonadales</taxon>
        <taxon>Sphingomonadaceae</taxon>
        <taxon>Novosphingobium</taxon>
    </lineage>
</organism>
<dbReference type="SFLD" id="SFLDG00358">
    <property type="entry name" value="Main_(cytGST)"/>
    <property type="match status" value="1"/>
</dbReference>
<dbReference type="GO" id="GO:0016740">
    <property type="term" value="F:transferase activity"/>
    <property type="evidence" value="ECO:0007669"/>
    <property type="project" value="UniProtKB-KW"/>
</dbReference>
<dbReference type="PROSITE" id="PS50404">
    <property type="entry name" value="GST_NTER"/>
    <property type="match status" value="1"/>
</dbReference>
<dbReference type="InterPro" id="IPR004045">
    <property type="entry name" value="Glutathione_S-Trfase_N"/>
</dbReference>
<dbReference type="PROSITE" id="PS50405">
    <property type="entry name" value="GST_CTER"/>
    <property type="match status" value="1"/>
</dbReference>
<feature type="domain" description="GST C-terminal" evidence="2">
    <location>
        <begin position="82"/>
        <end position="211"/>
    </location>
</feature>
<keyword evidence="3" id="KW-0808">Transferase</keyword>
<dbReference type="Pfam" id="PF13417">
    <property type="entry name" value="GST_N_3"/>
    <property type="match status" value="1"/>
</dbReference>
<keyword evidence="4" id="KW-1185">Reference proteome</keyword>